<accession>A0A932G095</accession>
<name>A0A932G095_UNCTE</name>
<proteinExistence type="predicted"/>
<protein>
    <submittedName>
        <fullName evidence="1">Uncharacterized protein</fullName>
    </submittedName>
</protein>
<gene>
    <name evidence="1" type="ORF">HYY20_05000</name>
</gene>
<organism evidence="1 2">
    <name type="scientific">Tectimicrobiota bacterium</name>
    <dbReference type="NCBI Taxonomy" id="2528274"/>
    <lineage>
        <taxon>Bacteria</taxon>
        <taxon>Pseudomonadati</taxon>
        <taxon>Nitrospinota/Tectimicrobiota group</taxon>
        <taxon>Candidatus Tectimicrobiota</taxon>
    </lineage>
</organism>
<comment type="caution">
    <text evidence="1">The sequence shown here is derived from an EMBL/GenBank/DDBJ whole genome shotgun (WGS) entry which is preliminary data.</text>
</comment>
<evidence type="ECO:0000313" key="1">
    <source>
        <dbReference type="EMBL" id="MBI2876220.1"/>
    </source>
</evidence>
<dbReference type="AlphaFoldDB" id="A0A932G095"/>
<dbReference type="EMBL" id="JACPRF010000155">
    <property type="protein sequence ID" value="MBI2876220.1"/>
    <property type="molecule type" value="Genomic_DNA"/>
</dbReference>
<reference evidence="1" key="1">
    <citation type="submission" date="2020-07" db="EMBL/GenBank/DDBJ databases">
        <title>Huge and variable diversity of episymbiotic CPR bacteria and DPANN archaea in groundwater ecosystems.</title>
        <authorList>
            <person name="He C.Y."/>
            <person name="Keren R."/>
            <person name="Whittaker M."/>
            <person name="Farag I.F."/>
            <person name="Doudna J."/>
            <person name="Cate J.H.D."/>
            <person name="Banfield J.F."/>
        </authorList>
    </citation>
    <scope>NUCLEOTIDE SEQUENCE</scope>
    <source>
        <strain evidence="1">NC_groundwater_672_Ag_B-0.1um_62_36</strain>
    </source>
</reference>
<feature type="non-terminal residue" evidence="1">
    <location>
        <position position="148"/>
    </location>
</feature>
<sequence>MILNALTVAELKLLARARGIDPKGASGRDALVYRIEQEFFRSPHLLPHLLQDLPPPARAILDYMGVVGTEVTVHEICAFLRLRGFIKSSRPTLVQETYWELIKRELILKGLVIITRKLEEYPVAKRDEWCWYRLAIPPQFLPQIPLPK</sequence>
<evidence type="ECO:0000313" key="2">
    <source>
        <dbReference type="Proteomes" id="UP000769766"/>
    </source>
</evidence>
<dbReference type="Proteomes" id="UP000769766">
    <property type="component" value="Unassembled WGS sequence"/>
</dbReference>